<dbReference type="EMBL" id="ML976238">
    <property type="protein sequence ID" value="KAF1935752.1"/>
    <property type="molecule type" value="Genomic_DNA"/>
</dbReference>
<proteinExistence type="predicted"/>
<feature type="compositionally biased region" description="Low complexity" evidence="1">
    <location>
        <begin position="151"/>
        <end position="165"/>
    </location>
</feature>
<dbReference type="Proteomes" id="UP000800038">
    <property type="component" value="Unassembled WGS sequence"/>
</dbReference>
<feature type="region of interest" description="Disordered" evidence="1">
    <location>
        <begin position="133"/>
        <end position="165"/>
    </location>
</feature>
<evidence type="ECO:0000313" key="2">
    <source>
        <dbReference type="EMBL" id="KAF1935752.1"/>
    </source>
</evidence>
<evidence type="ECO:0000256" key="1">
    <source>
        <dbReference type="SAM" id="MobiDB-lite"/>
    </source>
</evidence>
<reference evidence="2" key="1">
    <citation type="journal article" date="2020" name="Stud. Mycol.">
        <title>101 Dothideomycetes genomes: a test case for predicting lifestyles and emergence of pathogens.</title>
        <authorList>
            <person name="Haridas S."/>
            <person name="Albert R."/>
            <person name="Binder M."/>
            <person name="Bloem J."/>
            <person name="Labutti K."/>
            <person name="Salamov A."/>
            <person name="Andreopoulos B."/>
            <person name="Baker S."/>
            <person name="Barry K."/>
            <person name="Bills G."/>
            <person name="Bluhm B."/>
            <person name="Cannon C."/>
            <person name="Castanera R."/>
            <person name="Culley D."/>
            <person name="Daum C."/>
            <person name="Ezra D."/>
            <person name="Gonzalez J."/>
            <person name="Henrissat B."/>
            <person name="Kuo A."/>
            <person name="Liang C."/>
            <person name="Lipzen A."/>
            <person name="Lutzoni F."/>
            <person name="Magnuson J."/>
            <person name="Mondo S."/>
            <person name="Nolan M."/>
            <person name="Ohm R."/>
            <person name="Pangilinan J."/>
            <person name="Park H.-J."/>
            <person name="Ramirez L."/>
            <person name="Alfaro M."/>
            <person name="Sun H."/>
            <person name="Tritt A."/>
            <person name="Yoshinaga Y."/>
            <person name="Zwiers L.-H."/>
            <person name="Turgeon B."/>
            <person name="Goodwin S."/>
            <person name="Spatafora J."/>
            <person name="Crous P."/>
            <person name="Grigoriev I."/>
        </authorList>
    </citation>
    <scope>NUCLEOTIDE SEQUENCE</scope>
    <source>
        <strain evidence="2">CBS 161.51</strain>
    </source>
</reference>
<sequence length="289" mass="31136">MATPKSPNPIYHDPVQTRRRSSSHKSVASSPSRSASHADFTRTSIPMDGDAFSYNPSHLSAWYLSQDLWDRLPVGVQSSLASVQHSGAAVLTGFERLDKHTADTNATDADQKAPVDELLIQLNELPTPKLRTVSNASSALQSDRSAPLTDGSSAPQSGSASPATPTFDVAQLMSSASPASLGSPALSLQSYSCDRSFITPPLDRHGAYFATELSHLRTEALPRLRHQSYKVDQEWSEAKCNGAVTAEDVNTFENWWVEKKCTILSLNEKGKRLATAVGLAKTGLGWSAP</sequence>
<organism evidence="2 3">
    <name type="scientific">Clathrospora elynae</name>
    <dbReference type="NCBI Taxonomy" id="706981"/>
    <lineage>
        <taxon>Eukaryota</taxon>
        <taxon>Fungi</taxon>
        <taxon>Dikarya</taxon>
        <taxon>Ascomycota</taxon>
        <taxon>Pezizomycotina</taxon>
        <taxon>Dothideomycetes</taxon>
        <taxon>Pleosporomycetidae</taxon>
        <taxon>Pleosporales</taxon>
        <taxon>Diademaceae</taxon>
        <taxon>Clathrospora</taxon>
    </lineage>
</organism>
<dbReference type="AlphaFoldDB" id="A0A6A5S6M2"/>
<dbReference type="OrthoDB" id="3898724at2759"/>
<feature type="compositionally biased region" description="Polar residues" evidence="1">
    <location>
        <begin position="133"/>
        <end position="144"/>
    </location>
</feature>
<feature type="region of interest" description="Disordered" evidence="1">
    <location>
        <begin position="1"/>
        <end position="42"/>
    </location>
</feature>
<protein>
    <submittedName>
        <fullName evidence="2">Uncharacterized protein</fullName>
    </submittedName>
</protein>
<keyword evidence="3" id="KW-1185">Reference proteome</keyword>
<name>A0A6A5S6M2_9PLEO</name>
<gene>
    <name evidence="2" type="ORF">EJ02DRAFT_116233</name>
</gene>
<accession>A0A6A5S6M2</accession>
<evidence type="ECO:0000313" key="3">
    <source>
        <dbReference type="Proteomes" id="UP000800038"/>
    </source>
</evidence>
<feature type="compositionally biased region" description="Low complexity" evidence="1">
    <location>
        <begin position="24"/>
        <end position="38"/>
    </location>
</feature>